<evidence type="ECO:0000256" key="2">
    <source>
        <dbReference type="ARBA" id="ARBA00022737"/>
    </source>
</evidence>
<reference evidence="6" key="1">
    <citation type="submission" date="2021-01" db="EMBL/GenBank/DDBJ databases">
        <authorList>
            <consortium name="Genoscope - CEA"/>
            <person name="William W."/>
        </authorList>
    </citation>
    <scope>NUCLEOTIDE SEQUENCE</scope>
</reference>
<dbReference type="PANTHER" id="PTHR39767">
    <property type="entry name" value="CALCIUM/CALMODULIN-BINDING MEMBRANE PROTEIN PCM4-RELATED"/>
    <property type="match status" value="1"/>
</dbReference>
<dbReference type="Proteomes" id="UP000683925">
    <property type="component" value="Unassembled WGS sequence"/>
</dbReference>
<dbReference type="InterPro" id="IPR011936">
    <property type="entry name" value="Myxo_disulph_rpt"/>
</dbReference>
<name>A0A8S1YAT7_PAROT</name>
<feature type="chain" id="PRO_5035941085" description="Insulin-like growth factor binding protein, N-terminal" evidence="5">
    <location>
        <begin position="20"/>
        <end position="753"/>
    </location>
</feature>
<accession>A0A8S1YAT7</accession>
<evidence type="ECO:0000313" key="6">
    <source>
        <dbReference type="EMBL" id="CAD8211185.1"/>
    </source>
</evidence>
<feature type="signal peptide" evidence="5">
    <location>
        <begin position="1"/>
        <end position="19"/>
    </location>
</feature>
<sequence>MRYFLIFILNLVNSQQVVYQLEAADQPDGLSSIDNIYQDDQWVIVDNQNGLTRSTCNSVDVYGGYEVFTHDTVIQKYFTLLTAIRVFFDLGPHFKMRIEMNLWWFNLVLEELIIENDNTQINITSSSSLQTRSCPELTSNSIIIEYQVQCLIFEFSHQRRNSIFKMFQAYFELEDATWGFNSFKISVYNCPSGCLQCIGEDDLNCGLWSKLQFSFIQCEFEDSDIQQWGGGLEVNVDEFGCCKGINSISFENSFILPPSDKILIRFLINKNTDLTIWIDQNRINIQQAGVVELIVQKQFGQTLNVKIRDLNSLSDWMIRDLEIYYQLRHNYIDNIISYIILECRQLIGQFCFDCQEGWELDVLQNICMTSCGDNIISGLEECDDGNYIQFDGCYQCKFQCIQFCLTCIHGACLQCSNGYSFNNNQECSLNCQDKIIIPYYNQECEGQDFNQFHGCFQCLNQLECIYGCEKCDLGTCYRCQSDFILYQGKCYSNCGRDNGIVYEDCEDINEDNIELLCQPYCITCNLKQCLMCDEQYELLEDGSCVLKDVDNINQLIQKVDMICQKSSFECNYYKSPQLILSYLNITLNKQYVRIEFTEQVKSQLQTPLSETLIIEILNITNQMYSYDVIIIQDSGEFVQTLELILEIEIFELLEKKPVLSLNLNQSLVNSFGQGVIQDSAIITLELPSYLNENQKRTSNKLASITESSIYGLLAVCGISVLFGNLQYILGILNMLQYLSILRIQKFTFRLMMF</sequence>
<keyword evidence="4" id="KW-0472">Membrane</keyword>
<comment type="caution">
    <text evidence="6">The sequence shown here is derived from an EMBL/GenBank/DDBJ whole genome shotgun (WGS) entry which is preliminary data.</text>
</comment>
<proteinExistence type="predicted"/>
<dbReference type="NCBIfam" id="TIGR02232">
    <property type="entry name" value="myxo_disulf_rpt"/>
    <property type="match status" value="1"/>
</dbReference>
<keyword evidence="4" id="KW-1133">Transmembrane helix</keyword>
<gene>
    <name evidence="6" type="ORF">POCTA_138.1.T1530079</name>
</gene>
<protein>
    <recommendedName>
        <fullName evidence="8">Insulin-like growth factor binding protein, N-terminal</fullName>
    </recommendedName>
</protein>
<keyword evidence="7" id="KW-1185">Reference proteome</keyword>
<feature type="transmembrane region" description="Helical" evidence="4">
    <location>
        <begin position="709"/>
        <end position="735"/>
    </location>
</feature>
<keyword evidence="2" id="KW-0677">Repeat</keyword>
<keyword evidence="4" id="KW-0812">Transmembrane</keyword>
<dbReference type="Pfam" id="PF13948">
    <property type="entry name" value="DUF4215"/>
    <property type="match status" value="2"/>
</dbReference>
<dbReference type="PANTHER" id="PTHR39767:SF2">
    <property type="entry name" value="CHROMOSOME UNDETERMINED SCAFFOLD_1, WHOLE GENOME SHOTGUN SEQUENCE"/>
    <property type="match status" value="1"/>
</dbReference>
<evidence type="ECO:0000313" key="7">
    <source>
        <dbReference type="Proteomes" id="UP000683925"/>
    </source>
</evidence>
<dbReference type="OMA" id="WMIRDLE"/>
<evidence type="ECO:0000256" key="1">
    <source>
        <dbReference type="ARBA" id="ARBA00022729"/>
    </source>
</evidence>
<dbReference type="EMBL" id="CAJJDP010000155">
    <property type="protein sequence ID" value="CAD8211185.1"/>
    <property type="molecule type" value="Genomic_DNA"/>
</dbReference>
<keyword evidence="1 5" id="KW-0732">Signal</keyword>
<evidence type="ECO:0008006" key="8">
    <source>
        <dbReference type="Google" id="ProtNLM"/>
    </source>
</evidence>
<evidence type="ECO:0000256" key="4">
    <source>
        <dbReference type="SAM" id="Phobius"/>
    </source>
</evidence>
<dbReference type="AlphaFoldDB" id="A0A8S1YAT7"/>
<organism evidence="6 7">
    <name type="scientific">Paramecium octaurelia</name>
    <dbReference type="NCBI Taxonomy" id="43137"/>
    <lineage>
        <taxon>Eukaryota</taxon>
        <taxon>Sar</taxon>
        <taxon>Alveolata</taxon>
        <taxon>Ciliophora</taxon>
        <taxon>Intramacronucleata</taxon>
        <taxon>Oligohymenophorea</taxon>
        <taxon>Peniculida</taxon>
        <taxon>Parameciidae</taxon>
        <taxon>Paramecium</taxon>
    </lineage>
</organism>
<keyword evidence="3" id="KW-1015">Disulfide bond</keyword>
<evidence type="ECO:0000256" key="3">
    <source>
        <dbReference type="ARBA" id="ARBA00023157"/>
    </source>
</evidence>
<evidence type="ECO:0000256" key="5">
    <source>
        <dbReference type="SAM" id="SignalP"/>
    </source>
</evidence>
<dbReference type="OrthoDB" id="10357311at2759"/>